<dbReference type="GO" id="GO:0008168">
    <property type="term" value="F:methyltransferase activity"/>
    <property type="evidence" value="ECO:0007669"/>
    <property type="project" value="UniProtKB-KW"/>
</dbReference>
<feature type="region of interest" description="Disordered" evidence="3">
    <location>
        <begin position="315"/>
        <end position="338"/>
    </location>
</feature>
<dbReference type="EMBL" id="HBGZ01033220">
    <property type="protein sequence ID" value="CAD9632182.1"/>
    <property type="molecule type" value="Transcribed_RNA"/>
</dbReference>
<feature type="domain" description="Methyltransferase" evidence="4">
    <location>
        <begin position="403"/>
        <end position="495"/>
    </location>
</feature>
<reference evidence="5" key="1">
    <citation type="submission" date="2021-01" db="EMBL/GenBank/DDBJ databases">
        <authorList>
            <person name="Corre E."/>
            <person name="Pelletier E."/>
            <person name="Niang G."/>
            <person name="Scheremetjew M."/>
            <person name="Finn R."/>
            <person name="Kale V."/>
            <person name="Holt S."/>
            <person name="Cochrane G."/>
            <person name="Meng A."/>
            <person name="Brown T."/>
            <person name="Cohen L."/>
        </authorList>
    </citation>
    <scope>NUCLEOTIDE SEQUENCE</scope>
    <source>
        <strain evidence="5">SM1012Den-03</strain>
    </source>
</reference>
<dbReference type="Gene3D" id="3.40.50.150">
    <property type="entry name" value="Vaccinia Virus protein VP39"/>
    <property type="match status" value="1"/>
</dbReference>
<dbReference type="Pfam" id="PF13649">
    <property type="entry name" value="Methyltransf_25"/>
    <property type="match status" value="1"/>
</dbReference>
<protein>
    <recommendedName>
        <fullName evidence="4">Methyltransferase domain-containing protein</fullName>
    </recommendedName>
</protein>
<dbReference type="SUPFAM" id="SSF53335">
    <property type="entry name" value="S-adenosyl-L-methionine-dependent methyltransferases"/>
    <property type="match status" value="1"/>
</dbReference>
<organism evidence="5">
    <name type="scientific">Skeletonema marinoi</name>
    <dbReference type="NCBI Taxonomy" id="267567"/>
    <lineage>
        <taxon>Eukaryota</taxon>
        <taxon>Sar</taxon>
        <taxon>Stramenopiles</taxon>
        <taxon>Ochrophyta</taxon>
        <taxon>Bacillariophyta</taxon>
        <taxon>Coscinodiscophyceae</taxon>
        <taxon>Thalassiosirophycidae</taxon>
        <taxon>Thalassiosirales</taxon>
        <taxon>Skeletonemataceae</taxon>
        <taxon>Skeletonema</taxon>
        <taxon>Skeletonema marinoi-dohrnii complex</taxon>
    </lineage>
</organism>
<dbReference type="InterPro" id="IPR041698">
    <property type="entry name" value="Methyltransf_25"/>
</dbReference>
<dbReference type="PANTHER" id="PTHR43861">
    <property type="entry name" value="TRANS-ACONITATE 2-METHYLTRANSFERASE-RELATED"/>
    <property type="match status" value="1"/>
</dbReference>
<sequence>MPISDELEALRQSSRVKTESTRLSTAASALYTPQQLEELRKAKLTKEKQSKLEAERAWRSGATVNNKVGDLNDLLGNGMYGRLMNEHRRKVREAQKHLHEWKGSHRGKQGGKVDDEVSNVDNDEDGEKIDNEENEQQEDESTIINNAVEMLPDHVVEALKAKYETDSIVEALTKALQEEESGELSKVVMSPVSKKGEEGSNDNTSLPAQYEELEEQEDEEEVEQQQQYTEEDQPNNEEEQVNSEEAAEALEEEKPIEEVREKIENLSINDAVVEEPANSMAAVGDAEIEEPADATATIDDEEVEEPAETTAAINDAEVEEPMKTIATPEQKRSPTKISVQDDLDCTEQTKLFYNKHADELIAKIKQDGDALTPTALRDSFLNYLHEEAHPVTKKTSDSISSTIIDLGCGHGRDTLHFTTLGHHVLAVDYSYAMLHHAKTIAPHAHYLNMDMRMLKNLLIDQSVDGIWSHSSLSHLPKEDLESLLRGLYVSIKVGGVLYFSLKVGTHDQIGQAGEVVEPDTRYTPIDNEEDICKLYSYYTSSEVVELLSKTGWEVIKIGEYDQRDKSEYPTHSLLYVFATRRKD</sequence>
<keyword evidence="1" id="KW-0489">Methyltransferase</keyword>
<evidence type="ECO:0000256" key="1">
    <source>
        <dbReference type="ARBA" id="ARBA00022603"/>
    </source>
</evidence>
<feature type="compositionally biased region" description="Acidic residues" evidence="3">
    <location>
        <begin position="116"/>
        <end position="141"/>
    </location>
</feature>
<dbReference type="GO" id="GO:0032259">
    <property type="term" value="P:methylation"/>
    <property type="evidence" value="ECO:0007669"/>
    <property type="project" value="UniProtKB-KW"/>
</dbReference>
<evidence type="ECO:0000256" key="2">
    <source>
        <dbReference type="ARBA" id="ARBA00022679"/>
    </source>
</evidence>
<feature type="compositionally biased region" description="Acidic residues" evidence="3">
    <location>
        <begin position="211"/>
        <end position="251"/>
    </location>
</feature>
<proteinExistence type="predicted"/>
<feature type="region of interest" description="Disordered" evidence="3">
    <location>
        <begin position="1"/>
        <end position="24"/>
    </location>
</feature>
<dbReference type="CDD" id="cd02440">
    <property type="entry name" value="AdoMet_MTases"/>
    <property type="match status" value="1"/>
</dbReference>
<gene>
    <name evidence="5" type="ORF">SMAR0320_LOCUS23787</name>
</gene>
<feature type="region of interest" description="Disordered" evidence="3">
    <location>
        <begin position="177"/>
        <end position="257"/>
    </location>
</feature>
<feature type="region of interest" description="Disordered" evidence="3">
    <location>
        <begin position="97"/>
        <end position="143"/>
    </location>
</feature>
<keyword evidence="2" id="KW-0808">Transferase</keyword>
<evidence type="ECO:0000256" key="3">
    <source>
        <dbReference type="SAM" id="MobiDB-lite"/>
    </source>
</evidence>
<accession>A0A7S2Q406</accession>
<feature type="compositionally biased region" description="Polar residues" evidence="3">
    <location>
        <begin position="11"/>
        <end position="24"/>
    </location>
</feature>
<evidence type="ECO:0000313" key="5">
    <source>
        <dbReference type="EMBL" id="CAD9632182.1"/>
    </source>
</evidence>
<dbReference type="AlphaFoldDB" id="A0A7S2Q406"/>
<dbReference type="PANTHER" id="PTHR43861:SF1">
    <property type="entry name" value="TRANS-ACONITATE 2-METHYLTRANSFERASE"/>
    <property type="match status" value="1"/>
</dbReference>
<dbReference type="InterPro" id="IPR029063">
    <property type="entry name" value="SAM-dependent_MTases_sf"/>
</dbReference>
<name>A0A7S2Q406_9STRA</name>
<evidence type="ECO:0000259" key="4">
    <source>
        <dbReference type="Pfam" id="PF13649"/>
    </source>
</evidence>